<dbReference type="Gene3D" id="3.90.226.10">
    <property type="entry name" value="2-enoyl-CoA Hydratase, Chain A, domain 1"/>
    <property type="match status" value="1"/>
</dbReference>
<evidence type="ECO:0000313" key="4">
    <source>
        <dbReference type="Proteomes" id="UP000033615"/>
    </source>
</evidence>
<gene>
    <name evidence="3" type="ORF">VT50_0201210</name>
</gene>
<protein>
    <submittedName>
        <fullName evidence="3">Enoyl-CoA hydratase</fullName>
    </submittedName>
</protein>
<accession>A0A1V4DDW4</accession>
<dbReference type="EMBL" id="LAKD02000001">
    <property type="protein sequence ID" value="OPF84803.1"/>
    <property type="molecule type" value="Genomic_DNA"/>
</dbReference>
<dbReference type="SUPFAM" id="SSF52096">
    <property type="entry name" value="ClpP/crotonase"/>
    <property type="match status" value="1"/>
</dbReference>
<evidence type="ECO:0000256" key="2">
    <source>
        <dbReference type="SAM" id="MobiDB-lite"/>
    </source>
</evidence>
<feature type="region of interest" description="Disordered" evidence="2">
    <location>
        <begin position="288"/>
        <end position="307"/>
    </location>
</feature>
<dbReference type="InterPro" id="IPR014748">
    <property type="entry name" value="Enoyl-CoA_hydra_C"/>
</dbReference>
<dbReference type="AlphaFoldDB" id="A0A1V4DDW4"/>
<dbReference type="InterPro" id="IPR001753">
    <property type="entry name" value="Enoyl-CoA_hydra/iso"/>
</dbReference>
<dbReference type="PANTHER" id="PTHR42964:SF1">
    <property type="entry name" value="POLYKETIDE BIOSYNTHESIS ENOYL-COA HYDRATASE PKSH-RELATED"/>
    <property type="match status" value="1"/>
</dbReference>
<feature type="region of interest" description="Disordered" evidence="2">
    <location>
        <begin position="1"/>
        <end position="37"/>
    </location>
</feature>
<dbReference type="InterPro" id="IPR029045">
    <property type="entry name" value="ClpP/crotonase-like_dom_sf"/>
</dbReference>
<comment type="similarity">
    <text evidence="1">Belongs to the enoyl-CoA hydratase/isomerase family.</text>
</comment>
<proteinExistence type="inferred from homology"/>
<comment type="caution">
    <text evidence="3">The sequence shown here is derived from an EMBL/GenBank/DDBJ whole genome shotgun (WGS) entry which is preliminary data.</text>
</comment>
<reference evidence="3" key="1">
    <citation type="submission" date="2016-12" db="EMBL/GenBank/DDBJ databases">
        <title>Genome sequence of Streptomyces antioxidans MUSC 164.</title>
        <authorList>
            <person name="Lee L.-H."/>
            <person name="Ser H.-L."/>
        </authorList>
    </citation>
    <scope>NUCLEOTIDE SEQUENCE [LARGE SCALE GENOMIC DNA]</scope>
    <source>
        <strain evidence="3">MUSC 164</strain>
    </source>
</reference>
<dbReference type="GO" id="GO:0003824">
    <property type="term" value="F:catalytic activity"/>
    <property type="evidence" value="ECO:0007669"/>
    <property type="project" value="UniProtKB-ARBA"/>
</dbReference>
<evidence type="ECO:0000313" key="3">
    <source>
        <dbReference type="EMBL" id="OPF84803.1"/>
    </source>
</evidence>
<dbReference type="PANTHER" id="PTHR42964">
    <property type="entry name" value="ENOYL-COA HYDRATASE"/>
    <property type="match status" value="1"/>
</dbReference>
<dbReference type="InterPro" id="IPR051683">
    <property type="entry name" value="Enoyl-CoA_Hydratase/Isomerase"/>
</dbReference>
<evidence type="ECO:0000256" key="1">
    <source>
        <dbReference type="ARBA" id="ARBA00005254"/>
    </source>
</evidence>
<dbReference type="CDD" id="cd06558">
    <property type="entry name" value="crotonase-like"/>
    <property type="match status" value="1"/>
</dbReference>
<dbReference type="Pfam" id="PF00378">
    <property type="entry name" value="ECH_1"/>
    <property type="match status" value="1"/>
</dbReference>
<keyword evidence="4" id="KW-1185">Reference proteome</keyword>
<dbReference type="NCBIfam" id="NF005879">
    <property type="entry name" value="PRK07827.1"/>
    <property type="match status" value="1"/>
</dbReference>
<dbReference type="Gene3D" id="1.10.12.10">
    <property type="entry name" value="Lyase 2-enoyl-coa Hydratase, Chain A, domain 2"/>
    <property type="match status" value="1"/>
</dbReference>
<organism evidence="3 4">
    <name type="scientific">Streptomyces antioxidans</name>
    <dbReference type="NCBI Taxonomy" id="1507734"/>
    <lineage>
        <taxon>Bacteria</taxon>
        <taxon>Bacillati</taxon>
        <taxon>Actinomycetota</taxon>
        <taxon>Actinomycetes</taxon>
        <taxon>Kitasatosporales</taxon>
        <taxon>Streptomycetaceae</taxon>
        <taxon>Streptomyces</taxon>
    </lineage>
</organism>
<sequence>MTAGPAAGEPPTGEPPTGGSTTGEPPTGGPTTSAGTTPFVRAASARGITTLTLDSPHNRNALSARLVAELCEALAAAGRDDRVRAVLLTHTGTTFCAGADLSEPPSASGTSGLVDLLRSIVELPKPVVARVTGHVRAGGLGLLGACDISAAGRGASFAFTEARLGLAPAVISMPLLPRLDRRAAARYYLTGERFDAAEAARIGLVTLADPEGDADQALAPVLDGLRRGSPQGLAESKRLVTADVLRAFDRDGEALAALSARLFASDEAREGMTSFLERRDPEWVRRTAAGARAVPDAGNTGPGRASR</sequence>
<name>A0A1V4DDW4_9ACTN</name>
<dbReference type="Proteomes" id="UP000033615">
    <property type="component" value="Unassembled WGS sequence"/>
</dbReference>